<feature type="transmembrane region" description="Helical" evidence="1">
    <location>
        <begin position="291"/>
        <end position="310"/>
    </location>
</feature>
<name>A0A178MUP5_9PROT</name>
<dbReference type="AlphaFoldDB" id="A0A178MUP5"/>
<dbReference type="Proteomes" id="UP000078428">
    <property type="component" value="Unassembled WGS sequence"/>
</dbReference>
<sequence>MYSDDDLDAAVKAGVMPAATATAFRDFMSQRHVPATVDEENLRLITSFNDLFVTIAAVLLLVALGWLLNKSHPALGGGAVAAFSWGFAEYFTRKRRMALPSIALLLAFVLGVFAAALSLVGLDSFEKGGTAVAGCAALSALAAWGHWLRFRVPITVAAGACAAAGALLALGVGLVPALSDHVQILLFLAGLGLFSLAMHWDMRDRERRTRRSDVAFWLHLAAAPMIVHPAYSALGGSDTGTRAALAAVAIYVVLAAVALVVDRRALLVSALAYVLYAAAELFKAAGSVESSLALTALVIGSALLMLSAFWHHARRLALTPLPQAWKDRLPQTVP</sequence>
<comment type="caution">
    <text evidence="2">The sequence shown here is derived from an EMBL/GenBank/DDBJ whole genome shotgun (WGS) entry which is preliminary data.</text>
</comment>
<keyword evidence="3" id="KW-1185">Reference proteome</keyword>
<feature type="transmembrane region" description="Helical" evidence="1">
    <location>
        <begin position="184"/>
        <end position="202"/>
    </location>
</feature>
<feature type="transmembrane region" description="Helical" evidence="1">
    <location>
        <begin position="214"/>
        <end position="231"/>
    </location>
</feature>
<feature type="transmembrane region" description="Helical" evidence="1">
    <location>
        <begin position="154"/>
        <end position="178"/>
    </location>
</feature>
<reference evidence="2 3" key="1">
    <citation type="submission" date="2016-04" db="EMBL/GenBank/DDBJ databases">
        <title>Draft genome sequence of freshwater magnetotactic bacteria Magnetospirillum marisnigri SP-1 and Magnetospirillum moscoviense BB-1.</title>
        <authorList>
            <person name="Koziaeva V."/>
            <person name="Dziuba M.V."/>
            <person name="Ivanov T.M."/>
            <person name="Kuznetsov B."/>
            <person name="Grouzdev D.S."/>
        </authorList>
    </citation>
    <scope>NUCLEOTIDE SEQUENCE [LARGE SCALE GENOMIC DNA]</scope>
    <source>
        <strain evidence="2 3">SP-1</strain>
    </source>
</reference>
<organism evidence="2 3">
    <name type="scientific">Paramagnetospirillum marisnigri</name>
    <dbReference type="NCBI Taxonomy" id="1285242"/>
    <lineage>
        <taxon>Bacteria</taxon>
        <taxon>Pseudomonadati</taxon>
        <taxon>Pseudomonadota</taxon>
        <taxon>Alphaproteobacteria</taxon>
        <taxon>Rhodospirillales</taxon>
        <taxon>Magnetospirillaceae</taxon>
        <taxon>Paramagnetospirillum</taxon>
    </lineage>
</organism>
<protein>
    <recommendedName>
        <fullName evidence="4">DUF2157 domain-containing protein</fullName>
    </recommendedName>
</protein>
<feature type="transmembrane region" description="Helical" evidence="1">
    <location>
        <begin position="243"/>
        <end position="261"/>
    </location>
</feature>
<dbReference type="EMBL" id="LWQT01000044">
    <property type="protein sequence ID" value="OAN52363.1"/>
    <property type="molecule type" value="Genomic_DNA"/>
</dbReference>
<keyword evidence="1" id="KW-0812">Transmembrane</keyword>
<feature type="transmembrane region" description="Helical" evidence="1">
    <location>
        <begin position="266"/>
        <end position="285"/>
    </location>
</feature>
<feature type="transmembrane region" description="Helical" evidence="1">
    <location>
        <begin position="128"/>
        <end position="147"/>
    </location>
</feature>
<gene>
    <name evidence="2" type="ORF">A6A04_01345</name>
</gene>
<evidence type="ECO:0000313" key="2">
    <source>
        <dbReference type="EMBL" id="OAN52363.1"/>
    </source>
</evidence>
<evidence type="ECO:0008006" key="4">
    <source>
        <dbReference type="Google" id="ProtNLM"/>
    </source>
</evidence>
<accession>A0A178MUP5</accession>
<keyword evidence="1" id="KW-0472">Membrane</keyword>
<dbReference type="OrthoDB" id="9770600at2"/>
<feature type="transmembrane region" description="Helical" evidence="1">
    <location>
        <begin position="51"/>
        <end position="68"/>
    </location>
</feature>
<evidence type="ECO:0000256" key="1">
    <source>
        <dbReference type="SAM" id="Phobius"/>
    </source>
</evidence>
<dbReference type="RefSeq" id="WP_068491315.1">
    <property type="nucleotide sequence ID" value="NZ_LWQT01000044.1"/>
</dbReference>
<dbReference type="STRING" id="1285242.A6A04_01345"/>
<feature type="transmembrane region" description="Helical" evidence="1">
    <location>
        <begin position="74"/>
        <end position="91"/>
    </location>
</feature>
<feature type="transmembrane region" description="Helical" evidence="1">
    <location>
        <begin position="103"/>
        <end position="122"/>
    </location>
</feature>
<proteinExistence type="predicted"/>
<keyword evidence="1" id="KW-1133">Transmembrane helix</keyword>
<evidence type="ECO:0000313" key="3">
    <source>
        <dbReference type="Proteomes" id="UP000078428"/>
    </source>
</evidence>